<dbReference type="STRING" id="284577.SAMN05216571_10422"/>
<name>A0A1G7R3Y1_9GAMM</name>
<reference evidence="1 2" key="1">
    <citation type="submission" date="2016-10" db="EMBL/GenBank/DDBJ databases">
        <authorList>
            <person name="de Groot N.N."/>
        </authorList>
    </citation>
    <scope>NUCLEOTIDE SEQUENCE [LARGE SCALE GENOMIC DNA]</scope>
    <source>
        <strain evidence="1 2">BH539</strain>
    </source>
</reference>
<keyword evidence="2" id="KW-1185">Reference proteome</keyword>
<evidence type="ECO:0000313" key="2">
    <source>
        <dbReference type="Proteomes" id="UP000198641"/>
    </source>
</evidence>
<accession>A0A1G7R3Y1</accession>
<dbReference type="AlphaFoldDB" id="A0A1G7R3Y1"/>
<proteinExistence type="predicted"/>
<sequence length="148" mass="17145">MYIALKWDHLIGAHFVSWIVVECSAVGEKFGLPQALPPRRDAAYFVDPETAEQDAKAFAEYKNAEVTTTPSDYSPYLSDHHGYCHYQWDHTYLEELVKHAVLYWEDGQHRKPAPVRDDIAYFVCPDASEQDSRFFAQYKLEQAERQVA</sequence>
<dbReference type="OrthoDB" id="6293938at2"/>
<organism evidence="1 2">
    <name type="scientific">Onishia taeanensis</name>
    <dbReference type="NCBI Taxonomy" id="284577"/>
    <lineage>
        <taxon>Bacteria</taxon>
        <taxon>Pseudomonadati</taxon>
        <taxon>Pseudomonadota</taxon>
        <taxon>Gammaproteobacteria</taxon>
        <taxon>Oceanospirillales</taxon>
        <taxon>Halomonadaceae</taxon>
        <taxon>Onishia</taxon>
    </lineage>
</organism>
<dbReference type="EMBL" id="FNCI01000004">
    <property type="protein sequence ID" value="SDG05473.1"/>
    <property type="molecule type" value="Genomic_DNA"/>
</dbReference>
<evidence type="ECO:0000313" key="1">
    <source>
        <dbReference type="EMBL" id="SDG05473.1"/>
    </source>
</evidence>
<dbReference type="Proteomes" id="UP000198641">
    <property type="component" value="Unassembled WGS sequence"/>
</dbReference>
<gene>
    <name evidence="1" type="ORF">SAMN05216571_10422</name>
</gene>
<protein>
    <submittedName>
        <fullName evidence="1">Uncharacterized protein</fullName>
    </submittedName>
</protein>
<dbReference type="RefSeq" id="WP_092524517.1">
    <property type="nucleotide sequence ID" value="NZ_FNCI01000004.1"/>
</dbReference>